<dbReference type="InterPro" id="IPR013783">
    <property type="entry name" value="Ig-like_fold"/>
</dbReference>
<protein>
    <recommendedName>
        <fullName evidence="1">CFAP65 tenth Ig-like domain-containing protein</fullName>
    </recommendedName>
</protein>
<feature type="non-terminal residue" evidence="2">
    <location>
        <position position="1"/>
    </location>
</feature>
<reference evidence="2" key="1">
    <citation type="submission" date="2021-02" db="EMBL/GenBank/DDBJ databases">
        <title>First Annotated Genome of the Yellow-green Alga Tribonema minus.</title>
        <authorList>
            <person name="Mahan K.M."/>
        </authorList>
    </citation>
    <scope>NUCLEOTIDE SEQUENCE</scope>
    <source>
        <strain evidence="2">UTEX B ZZ1240</strain>
    </source>
</reference>
<proteinExistence type="predicted"/>
<dbReference type="InterPro" id="IPR056305">
    <property type="entry name" value="Ig_CFAP65_10th"/>
</dbReference>
<dbReference type="GO" id="GO:0005930">
    <property type="term" value="C:axoneme"/>
    <property type="evidence" value="ECO:0007669"/>
    <property type="project" value="TreeGrafter"/>
</dbReference>
<name>A0A835YTZ1_9STRA</name>
<feature type="non-terminal residue" evidence="2">
    <location>
        <position position="292"/>
    </location>
</feature>
<dbReference type="GO" id="GO:0003341">
    <property type="term" value="P:cilium movement"/>
    <property type="evidence" value="ECO:0007669"/>
    <property type="project" value="TreeGrafter"/>
</dbReference>
<dbReference type="Proteomes" id="UP000664859">
    <property type="component" value="Unassembled WGS sequence"/>
</dbReference>
<accession>A0A835YTZ1</accession>
<dbReference type="OrthoDB" id="442692at2759"/>
<dbReference type="GO" id="GO:1904158">
    <property type="term" value="P:axonemal central apparatus assembly"/>
    <property type="evidence" value="ECO:0007669"/>
    <property type="project" value="TreeGrafter"/>
</dbReference>
<dbReference type="PANTHER" id="PTHR23053">
    <property type="entry name" value="DLEC1 DELETED IN LUNG AND ESOPHAGEAL CANCER 1"/>
    <property type="match status" value="1"/>
</dbReference>
<feature type="domain" description="CFAP65 tenth Ig-like" evidence="1">
    <location>
        <begin position="121"/>
        <end position="217"/>
    </location>
</feature>
<sequence>HGYVAARHVADFGHVICGATKKRTFRVVNTGRAGAVSWAFDKALLAGSGFALEPDRVARLPEGAAASVTATFQARRAFENGPREVALPIAVKNGPATLLVLRACVAVPAVAVSAALLEFGDVVVGRSCTSCLQLHNPGPVPADWELKAPLNISDARDEARFEVAPRGGRLAPGARANVAVEFVPLEGQAYATKLPLRVANSAKTHMICLQGVGVHPRVAFDPPRALLGPVLPGAPWARAIVAMRNDGAVPIEVFSLDFDAQYGAEERALAVARGYDERDVLRVPPRQPGEGL</sequence>
<evidence type="ECO:0000313" key="3">
    <source>
        <dbReference type="Proteomes" id="UP000664859"/>
    </source>
</evidence>
<dbReference type="Pfam" id="PF24291">
    <property type="entry name" value="Ig_CFAP65"/>
    <property type="match status" value="1"/>
</dbReference>
<organism evidence="2 3">
    <name type="scientific">Tribonema minus</name>
    <dbReference type="NCBI Taxonomy" id="303371"/>
    <lineage>
        <taxon>Eukaryota</taxon>
        <taxon>Sar</taxon>
        <taxon>Stramenopiles</taxon>
        <taxon>Ochrophyta</taxon>
        <taxon>PX clade</taxon>
        <taxon>Xanthophyceae</taxon>
        <taxon>Tribonematales</taxon>
        <taxon>Tribonemataceae</taxon>
        <taxon>Tribonema</taxon>
    </lineage>
</organism>
<dbReference type="Gene3D" id="2.60.40.10">
    <property type="entry name" value="Immunoglobulins"/>
    <property type="match status" value="2"/>
</dbReference>
<gene>
    <name evidence="2" type="ORF">JKP88DRAFT_130991</name>
</gene>
<evidence type="ECO:0000259" key="1">
    <source>
        <dbReference type="Pfam" id="PF24291"/>
    </source>
</evidence>
<evidence type="ECO:0000313" key="2">
    <source>
        <dbReference type="EMBL" id="KAG5176523.1"/>
    </source>
</evidence>
<keyword evidence="3" id="KW-1185">Reference proteome</keyword>
<dbReference type="AlphaFoldDB" id="A0A835YTZ1"/>
<comment type="caution">
    <text evidence="2">The sequence shown here is derived from an EMBL/GenBank/DDBJ whole genome shotgun (WGS) entry which is preliminary data.</text>
</comment>
<dbReference type="PANTHER" id="PTHR23053:SF0">
    <property type="entry name" value="HYDROCEPHALUS-INDUCING PROTEIN HOMOLOG"/>
    <property type="match status" value="1"/>
</dbReference>
<dbReference type="InterPro" id="IPR033305">
    <property type="entry name" value="Hydin-like"/>
</dbReference>
<dbReference type="EMBL" id="JAFCMP010000536">
    <property type="protein sequence ID" value="KAG5176523.1"/>
    <property type="molecule type" value="Genomic_DNA"/>
</dbReference>